<evidence type="ECO:0000313" key="2">
    <source>
        <dbReference type="EMBL" id="GAA4314144.1"/>
    </source>
</evidence>
<feature type="transmembrane region" description="Helical" evidence="1">
    <location>
        <begin position="44"/>
        <end position="62"/>
    </location>
</feature>
<dbReference type="RefSeq" id="WP_345168922.1">
    <property type="nucleotide sequence ID" value="NZ_BAABGX010000003.1"/>
</dbReference>
<organism evidence="2 3">
    <name type="scientific">Nibribacter koreensis</name>
    <dbReference type="NCBI Taxonomy" id="1084519"/>
    <lineage>
        <taxon>Bacteria</taxon>
        <taxon>Pseudomonadati</taxon>
        <taxon>Bacteroidota</taxon>
        <taxon>Cytophagia</taxon>
        <taxon>Cytophagales</taxon>
        <taxon>Hymenobacteraceae</taxon>
        <taxon>Nibribacter</taxon>
    </lineage>
</organism>
<feature type="transmembrane region" description="Helical" evidence="1">
    <location>
        <begin position="20"/>
        <end position="38"/>
    </location>
</feature>
<feature type="transmembrane region" description="Helical" evidence="1">
    <location>
        <begin position="139"/>
        <end position="159"/>
    </location>
</feature>
<dbReference type="EMBL" id="BAABGX010000003">
    <property type="protein sequence ID" value="GAA4314144.1"/>
    <property type="molecule type" value="Genomic_DNA"/>
</dbReference>
<accession>A0ABP8FZG6</accession>
<keyword evidence="3" id="KW-1185">Reference proteome</keyword>
<feature type="transmembrane region" description="Helical" evidence="1">
    <location>
        <begin position="189"/>
        <end position="207"/>
    </location>
</feature>
<dbReference type="Pfam" id="PF09997">
    <property type="entry name" value="DUF2238"/>
    <property type="match status" value="1"/>
</dbReference>
<gene>
    <name evidence="2" type="ORF">GCM10023183_34240</name>
</gene>
<evidence type="ECO:0000256" key="1">
    <source>
        <dbReference type="SAM" id="Phobius"/>
    </source>
</evidence>
<keyword evidence="1" id="KW-1133">Transmembrane helix</keyword>
<sequence length="213" mass="24871">MAFTFALDPERQHFRKNPLLIAYVLIFLGYWAYTGFNTPDLNNWWLENTLTFTAIILLVAFYKHFKFSDASYTCMFLFMMLHVYGSQYTYSENPFGYWVKDELDLARNHYDRLVHFGFGFLLAYPLYEAFRRLTNMRLLFALLLPIELTISLGAFYELIEWAVADIFFPAQGMAYLGTQGDIWDAQKDIAIAMFGAMLTMGTVFLANRFSAKK</sequence>
<reference evidence="3" key="1">
    <citation type="journal article" date="2019" name="Int. J. Syst. Evol. Microbiol.">
        <title>The Global Catalogue of Microorganisms (GCM) 10K type strain sequencing project: providing services to taxonomists for standard genome sequencing and annotation.</title>
        <authorList>
            <consortium name="The Broad Institute Genomics Platform"/>
            <consortium name="The Broad Institute Genome Sequencing Center for Infectious Disease"/>
            <person name="Wu L."/>
            <person name="Ma J."/>
        </authorList>
    </citation>
    <scope>NUCLEOTIDE SEQUENCE [LARGE SCALE GENOMIC DNA]</scope>
    <source>
        <strain evidence="3">JCM 17917</strain>
    </source>
</reference>
<keyword evidence="1" id="KW-0812">Transmembrane</keyword>
<dbReference type="PIRSF" id="PIRSF020606">
    <property type="entry name" value="UCP020606"/>
    <property type="match status" value="1"/>
</dbReference>
<evidence type="ECO:0000313" key="3">
    <source>
        <dbReference type="Proteomes" id="UP001501844"/>
    </source>
</evidence>
<feature type="transmembrane region" description="Helical" evidence="1">
    <location>
        <begin position="74"/>
        <end position="90"/>
    </location>
</feature>
<proteinExistence type="predicted"/>
<comment type="caution">
    <text evidence="2">The sequence shown here is derived from an EMBL/GenBank/DDBJ whole genome shotgun (WGS) entry which is preliminary data.</text>
</comment>
<dbReference type="InterPro" id="IPR058534">
    <property type="entry name" value="YjdF"/>
</dbReference>
<name>A0ABP8FZG6_9BACT</name>
<dbReference type="InterPro" id="IPR014509">
    <property type="entry name" value="YjdF-like"/>
</dbReference>
<protein>
    <submittedName>
        <fullName evidence="2">DUF2238 domain-containing protein</fullName>
    </submittedName>
</protein>
<keyword evidence="1" id="KW-0472">Membrane</keyword>
<feature type="transmembrane region" description="Helical" evidence="1">
    <location>
        <begin position="110"/>
        <end position="127"/>
    </location>
</feature>
<dbReference type="Proteomes" id="UP001501844">
    <property type="component" value="Unassembled WGS sequence"/>
</dbReference>